<evidence type="ECO:0000313" key="8">
    <source>
        <dbReference type="Proteomes" id="UP000198287"/>
    </source>
</evidence>
<dbReference type="EMBL" id="LNIX01000010">
    <property type="protein sequence ID" value="OXA49521.1"/>
    <property type="molecule type" value="Genomic_DNA"/>
</dbReference>
<comment type="caution">
    <text evidence="7">The sequence shown here is derived from an EMBL/GenBank/DDBJ whole genome shotgun (WGS) entry which is preliminary data.</text>
</comment>
<evidence type="ECO:0000256" key="4">
    <source>
        <dbReference type="ARBA" id="ARBA00022833"/>
    </source>
</evidence>
<evidence type="ECO:0000256" key="3">
    <source>
        <dbReference type="ARBA" id="ARBA00022771"/>
    </source>
</evidence>
<dbReference type="AlphaFoldDB" id="A0A226DXW7"/>
<dbReference type="GO" id="GO:0005634">
    <property type="term" value="C:nucleus"/>
    <property type="evidence" value="ECO:0007669"/>
    <property type="project" value="TreeGrafter"/>
</dbReference>
<dbReference type="Gene3D" id="3.30.160.60">
    <property type="entry name" value="Classic Zinc Finger"/>
    <property type="match status" value="4"/>
</dbReference>
<dbReference type="FunFam" id="3.30.160.60:FF:000446">
    <property type="entry name" value="Zinc finger protein"/>
    <property type="match status" value="1"/>
</dbReference>
<keyword evidence="8" id="KW-1185">Reference proteome</keyword>
<dbReference type="STRING" id="158441.A0A226DXW7"/>
<dbReference type="SUPFAM" id="SSF57667">
    <property type="entry name" value="beta-beta-alpha zinc fingers"/>
    <property type="match status" value="4"/>
</dbReference>
<evidence type="ECO:0000259" key="6">
    <source>
        <dbReference type="PROSITE" id="PS50157"/>
    </source>
</evidence>
<dbReference type="OMA" id="PLIANEC"/>
<dbReference type="InterPro" id="IPR013087">
    <property type="entry name" value="Znf_C2H2_type"/>
</dbReference>
<organism evidence="7 8">
    <name type="scientific">Folsomia candida</name>
    <name type="common">Springtail</name>
    <dbReference type="NCBI Taxonomy" id="158441"/>
    <lineage>
        <taxon>Eukaryota</taxon>
        <taxon>Metazoa</taxon>
        <taxon>Ecdysozoa</taxon>
        <taxon>Arthropoda</taxon>
        <taxon>Hexapoda</taxon>
        <taxon>Collembola</taxon>
        <taxon>Entomobryomorpha</taxon>
        <taxon>Isotomoidea</taxon>
        <taxon>Isotomidae</taxon>
        <taxon>Proisotominae</taxon>
        <taxon>Folsomia</taxon>
    </lineage>
</organism>
<keyword evidence="3 5" id="KW-0863">Zinc-finger</keyword>
<dbReference type="SMART" id="SM00355">
    <property type="entry name" value="ZnF_C2H2"/>
    <property type="match status" value="6"/>
</dbReference>
<keyword evidence="2" id="KW-0677">Repeat</keyword>
<dbReference type="GO" id="GO:0008270">
    <property type="term" value="F:zinc ion binding"/>
    <property type="evidence" value="ECO:0007669"/>
    <property type="project" value="UniProtKB-KW"/>
</dbReference>
<sequence length="304" mass="35300">MALYQENTQDDSSPDPVDIENWIKIEIKAEEEDDTDLPSTWDPFPGARMTQLCQANVENVQTSNSAGDKNKVVCHNSKHLEGSFGTLRPFATKCGSPRRRRNVKKEEPLIANECEFEIHPLLQCSFPTCDKIFTSQESLDKHHRTVHPATLLPCYFCDATIKSSQQLMYHMWSHHTVERPYSCKVKGCRAGFCASYQRNRHFNANHTKTKKRKRFLCDQCPKEYLSAETLKNHVEFVHTISKRFECLVCKKLFPRKAYLEDHTRVSHTGEKPFACKFCDYKYGRRNTLSRHVRLKHPKNTTGDK</sequence>
<feature type="domain" description="C2H2-type" evidence="6">
    <location>
        <begin position="215"/>
        <end position="243"/>
    </location>
</feature>
<dbReference type="GO" id="GO:0000977">
    <property type="term" value="F:RNA polymerase II transcription regulatory region sequence-specific DNA binding"/>
    <property type="evidence" value="ECO:0007669"/>
    <property type="project" value="TreeGrafter"/>
</dbReference>
<proteinExistence type="predicted"/>
<feature type="domain" description="C2H2-type" evidence="6">
    <location>
        <begin position="152"/>
        <end position="180"/>
    </location>
</feature>
<name>A0A226DXW7_FOLCA</name>
<feature type="domain" description="C2H2-type" evidence="6">
    <location>
        <begin position="273"/>
        <end position="301"/>
    </location>
</feature>
<reference evidence="7 8" key="1">
    <citation type="submission" date="2015-12" db="EMBL/GenBank/DDBJ databases">
        <title>The genome of Folsomia candida.</title>
        <authorList>
            <person name="Faddeeva A."/>
            <person name="Derks M.F."/>
            <person name="Anvar Y."/>
            <person name="Smit S."/>
            <person name="Van Straalen N."/>
            <person name="Roelofs D."/>
        </authorList>
    </citation>
    <scope>NUCLEOTIDE SEQUENCE [LARGE SCALE GENOMIC DNA]</scope>
    <source>
        <strain evidence="7 8">VU population</strain>
        <tissue evidence="7">Whole body</tissue>
    </source>
</reference>
<gene>
    <name evidence="7" type="ORF">Fcan01_15793</name>
</gene>
<dbReference type="Pfam" id="PF00096">
    <property type="entry name" value="zf-C2H2"/>
    <property type="match status" value="2"/>
</dbReference>
<dbReference type="GO" id="GO:0000981">
    <property type="term" value="F:DNA-binding transcription factor activity, RNA polymerase II-specific"/>
    <property type="evidence" value="ECO:0007669"/>
    <property type="project" value="TreeGrafter"/>
</dbReference>
<feature type="domain" description="C2H2-type" evidence="6">
    <location>
        <begin position="244"/>
        <end position="272"/>
    </location>
</feature>
<evidence type="ECO:0000313" key="7">
    <source>
        <dbReference type="EMBL" id="OXA49521.1"/>
    </source>
</evidence>
<protein>
    <submittedName>
        <fullName evidence="7">Zinc finger protein 28</fullName>
    </submittedName>
</protein>
<dbReference type="PROSITE" id="PS50157">
    <property type="entry name" value="ZINC_FINGER_C2H2_2"/>
    <property type="match status" value="5"/>
</dbReference>
<dbReference type="InterPro" id="IPR036236">
    <property type="entry name" value="Znf_C2H2_sf"/>
</dbReference>
<keyword evidence="1" id="KW-0479">Metal-binding</keyword>
<dbReference type="OrthoDB" id="8685330at2759"/>
<evidence type="ECO:0000256" key="1">
    <source>
        <dbReference type="ARBA" id="ARBA00022723"/>
    </source>
</evidence>
<evidence type="ECO:0000256" key="2">
    <source>
        <dbReference type="ARBA" id="ARBA00022737"/>
    </source>
</evidence>
<dbReference type="PANTHER" id="PTHR24379:SF127">
    <property type="entry name" value="BLOODY FINGERS-RELATED"/>
    <property type="match status" value="1"/>
</dbReference>
<accession>A0A226DXW7</accession>
<keyword evidence="4" id="KW-0862">Zinc</keyword>
<feature type="domain" description="C2H2-type" evidence="6">
    <location>
        <begin position="122"/>
        <end position="147"/>
    </location>
</feature>
<dbReference type="Proteomes" id="UP000198287">
    <property type="component" value="Unassembled WGS sequence"/>
</dbReference>
<evidence type="ECO:0000256" key="5">
    <source>
        <dbReference type="PROSITE-ProRule" id="PRU00042"/>
    </source>
</evidence>
<dbReference type="PANTHER" id="PTHR24379">
    <property type="entry name" value="KRAB AND ZINC FINGER DOMAIN-CONTAINING"/>
    <property type="match status" value="1"/>
</dbReference>
<dbReference type="PROSITE" id="PS00028">
    <property type="entry name" value="ZINC_FINGER_C2H2_1"/>
    <property type="match status" value="6"/>
</dbReference>